<dbReference type="Proteomes" id="UP000575029">
    <property type="component" value="Unassembled WGS sequence"/>
</dbReference>
<evidence type="ECO:0000313" key="7">
    <source>
        <dbReference type="Proteomes" id="UP000575029"/>
    </source>
</evidence>
<keyword evidence="2" id="KW-0808">Transferase</keyword>
<proteinExistence type="inferred from homology"/>
<dbReference type="AlphaFoldDB" id="A0A7K6EGB1"/>
<name>A0A7K6EGB1_9PASS</name>
<feature type="domain" description="LRAT" evidence="5">
    <location>
        <begin position="6"/>
        <end position="122"/>
    </location>
</feature>
<dbReference type="Pfam" id="PF04970">
    <property type="entry name" value="LRAT"/>
    <property type="match status" value="1"/>
</dbReference>
<dbReference type="GO" id="GO:0016410">
    <property type="term" value="F:N-acyltransferase activity"/>
    <property type="evidence" value="ECO:0007669"/>
    <property type="project" value="TreeGrafter"/>
</dbReference>
<reference evidence="6 7" key="1">
    <citation type="submission" date="2019-09" db="EMBL/GenBank/DDBJ databases">
        <title>Bird 10,000 Genomes (B10K) Project - Family phase.</title>
        <authorList>
            <person name="Zhang G."/>
        </authorList>
    </citation>
    <scope>NUCLEOTIDE SEQUENCE [LARGE SCALE GENOMIC DNA]</scope>
    <source>
        <strain evidence="6">B10K-DU-029-50</strain>
        <tissue evidence="6">Heart</tissue>
    </source>
</reference>
<gene>
    <name evidence="6" type="primary">Hrasls_2</name>
    <name evidence="6" type="ORF">GRAPIC_R07545</name>
</gene>
<comment type="similarity">
    <text evidence="1">Belongs to the H-rev107 family.</text>
</comment>
<feature type="non-terminal residue" evidence="6">
    <location>
        <position position="124"/>
    </location>
</feature>
<feature type="non-terminal residue" evidence="6">
    <location>
        <position position="1"/>
    </location>
</feature>
<evidence type="ECO:0000256" key="2">
    <source>
        <dbReference type="ARBA" id="ARBA00022679"/>
    </source>
</evidence>
<keyword evidence="3" id="KW-0378">Hydrolase</keyword>
<dbReference type="GO" id="GO:0005737">
    <property type="term" value="C:cytoplasm"/>
    <property type="evidence" value="ECO:0007669"/>
    <property type="project" value="TreeGrafter"/>
</dbReference>
<evidence type="ECO:0000256" key="3">
    <source>
        <dbReference type="ARBA" id="ARBA00022801"/>
    </source>
</evidence>
<dbReference type="PANTHER" id="PTHR13943:SF37">
    <property type="entry name" value="PHOSPHOLIPASE A AND ACYLTRANSFERASE 1"/>
    <property type="match status" value="1"/>
</dbReference>
<evidence type="ECO:0000259" key="5">
    <source>
        <dbReference type="PROSITE" id="PS51934"/>
    </source>
</evidence>
<dbReference type="Gene3D" id="3.90.1720.10">
    <property type="entry name" value="endopeptidase domain like (from Nostoc punctiforme)"/>
    <property type="match status" value="1"/>
</dbReference>
<dbReference type="GO" id="GO:0070292">
    <property type="term" value="P:N-acylphosphatidylethanolamine metabolic process"/>
    <property type="evidence" value="ECO:0007669"/>
    <property type="project" value="TreeGrafter"/>
</dbReference>
<evidence type="ECO:0000256" key="4">
    <source>
        <dbReference type="ARBA" id="ARBA00023098"/>
    </source>
</evidence>
<keyword evidence="4" id="KW-0443">Lipid metabolism</keyword>
<protein>
    <submittedName>
        <fullName evidence="6">HRSL1 enzyme</fullName>
    </submittedName>
</protein>
<evidence type="ECO:0000313" key="6">
    <source>
        <dbReference type="EMBL" id="NWV38080.1"/>
    </source>
</evidence>
<accession>A0A7K6EGB1</accession>
<organism evidence="6 7">
    <name type="scientific">Grantiella picta</name>
    <dbReference type="NCBI Taxonomy" id="266360"/>
    <lineage>
        <taxon>Eukaryota</taxon>
        <taxon>Metazoa</taxon>
        <taxon>Chordata</taxon>
        <taxon>Craniata</taxon>
        <taxon>Vertebrata</taxon>
        <taxon>Euteleostomi</taxon>
        <taxon>Archelosauria</taxon>
        <taxon>Archosauria</taxon>
        <taxon>Dinosauria</taxon>
        <taxon>Saurischia</taxon>
        <taxon>Theropoda</taxon>
        <taxon>Coelurosauria</taxon>
        <taxon>Aves</taxon>
        <taxon>Neognathae</taxon>
        <taxon>Neoaves</taxon>
        <taxon>Telluraves</taxon>
        <taxon>Australaves</taxon>
        <taxon>Passeriformes</taxon>
        <taxon>Meliphagoidea</taxon>
        <taxon>Meliphagidae</taxon>
        <taxon>Grantiella</taxon>
    </lineage>
</organism>
<dbReference type="InterPro" id="IPR051496">
    <property type="entry name" value="H-rev107_PLA/AT"/>
</dbReference>
<dbReference type="PROSITE" id="PS51934">
    <property type="entry name" value="LRAT"/>
    <property type="match status" value="1"/>
</dbReference>
<sequence>PDPGDLIEIKRKAFQHWALYVGKGYVIHVTAVDENARALPASTVTIVTRKAKVKKEHLKEVVENDTWYVNNKYDLRRYPYPVEEILQRAERWIDKEVPYHLLRSNCEHFVTELRYGERVSGQVS</sequence>
<evidence type="ECO:0000256" key="1">
    <source>
        <dbReference type="ARBA" id="ARBA00007824"/>
    </source>
</evidence>
<dbReference type="InterPro" id="IPR007053">
    <property type="entry name" value="LRAT_dom"/>
</dbReference>
<dbReference type="PANTHER" id="PTHR13943">
    <property type="entry name" value="HRAS-LIKE SUPPRESSOR - RELATED"/>
    <property type="match status" value="1"/>
</dbReference>
<dbReference type="GO" id="GO:0004623">
    <property type="term" value="F:phospholipase A2 activity"/>
    <property type="evidence" value="ECO:0007669"/>
    <property type="project" value="TreeGrafter"/>
</dbReference>
<comment type="caution">
    <text evidence="6">The sequence shown here is derived from an EMBL/GenBank/DDBJ whole genome shotgun (WGS) entry which is preliminary data.</text>
</comment>
<dbReference type="GO" id="GO:0008970">
    <property type="term" value="F:phospholipase A1 activity"/>
    <property type="evidence" value="ECO:0007669"/>
    <property type="project" value="TreeGrafter"/>
</dbReference>
<dbReference type="EMBL" id="VZRM01005051">
    <property type="protein sequence ID" value="NWV38080.1"/>
    <property type="molecule type" value="Genomic_DNA"/>
</dbReference>
<keyword evidence="7" id="KW-1185">Reference proteome</keyword>